<evidence type="ECO:0000259" key="1">
    <source>
        <dbReference type="PROSITE" id="PS51186"/>
    </source>
</evidence>
<dbReference type="Proteomes" id="UP000214646">
    <property type="component" value="Unassembled WGS sequence"/>
</dbReference>
<feature type="domain" description="N-acetyltransferase" evidence="1">
    <location>
        <begin position="23"/>
        <end position="150"/>
    </location>
</feature>
<accession>A0A225EDZ0</accession>
<name>A0A225EDZ0_9BACT</name>
<reference evidence="3" key="1">
    <citation type="submission" date="2017-06" db="EMBL/GenBank/DDBJ databases">
        <title>Genome analysis of Fimbriiglobus ruber SP5, the first member of the order Planctomycetales with confirmed chitinolytic capability.</title>
        <authorList>
            <person name="Ravin N.V."/>
            <person name="Rakitin A.L."/>
            <person name="Ivanova A.A."/>
            <person name="Beletsky A.V."/>
            <person name="Kulichevskaya I.S."/>
            <person name="Mardanov A.V."/>
            <person name="Dedysh S.N."/>
        </authorList>
    </citation>
    <scope>NUCLEOTIDE SEQUENCE [LARGE SCALE GENOMIC DNA]</scope>
    <source>
        <strain evidence="3">SP5</strain>
    </source>
</reference>
<dbReference type="PROSITE" id="PS51186">
    <property type="entry name" value="GNAT"/>
    <property type="match status" value="1"/>
</dbReference>
<dbReference type="AlphaFoldDB" id="A0A225EDZ0"/>
<dbReference type="EMBL" id="NIDE01000001">
    <property type="protein sequence ID" value="OWK47509.1"/>
    <property type="molecule type" value="Genomic_DNA"/>
</dbReference>
<dbReference type="RefSeq" id="WP_088252603.1">
    <property type="nucleotide sequence ID" value="NZ_NIDE01000001.1"/>
</dbReference>
<sequence>MSAEPELYYFCKPTEIQPTGLPVEFLTAQEFLADESSCQALWSFVATQFRTRSKFLTIWQGVKYLAVHRTGDGTVDGLLLVTTPVNWQIDYVVVHPDSRGQGIAAALVKTTINQAYLHKAPYVMLTSKESLRPLYESCGFEVVRGGGCRV</sequence>
<dbReference type="InterPro" id="IPR016181">
    <property type="entry name" value="Acyl_CoA_acyltransferase"/>
</dbReference>
<proteinExistence type="predicted"/>
<keyword evidence="3" id="KW-1185">Reference proteome</keyword>
<dbReference type="InterPro" id="IPR000182">
    <property type="entry name" value="GNAT_dom"/>
</dbReference>
<gene>
    <name evidence="2" type="ORF">FRUB_01208</name>
</gene>
<dbReference type="CDD" id="cd04301">
    <property type="entry name" value="NAT_SF"/>
    <property type="match status" value="1"/>
</dbReference>
<comment type="caution">
    <text evidence="2">The sequence shown here is derived from an EMBL/GenBank/DDBJ whole genome shotgun (WGS) entry which is preliminary data.</text>
</comment>
<dbReference type="OrthoDB" id="277396at2"/>
<protein>
    <recommendedName>
        <fullName evidence="1">N-acetyltransferase domain-containing protein</fullName>
    </recommendedName>
</protein>
<organism evidence="2 3">
    <name type="scientific">Fimbriiglobus ruber</name>
    <dbReference type="NCBI Taxonomy" id="1908690"/>
    <lineage>
        <taxon>Bacteria</taxon>
        <taxon>Pseudomonadati</taxon>
        <taxon>Planctomycetota</taxon>
        <taxon>Planctomycetia</taxon>
        <taxon>Gemmatales</taxon>
        <taxon>Gemmataceae</taxon>
        <taxon>Fimbriiglobus</taxon>
    </lineage>
</organism>
<dbReference type="Gene3D" id="3.40.630.30">
    <property type="match status" value="1"/>
</dbReference>
<dbReference type="GO" id="GO:0016747">
    <property type="term" value="F:acyltransferase activity, transferring groups other than amino-acyl groups"/>
    <property type="evidence" value="ECO:0007669"/>
    <property type="project" value="InterPro"/>
</dbReference>
<evidence type="ECO:0000313" key="2">
    <source>
        <dbReference type="EMBL" id="OWK47509.1"/>
    </source>
</evidence>
<dbReference type="Pfam" id="PF13673">
    <property type="entry name" value="Acetyltransf_10"/>
    <property type="match status" value="1"/>
</dbReference>
<dbReference type="SUPFAM" id="SSF55729">
    <property type="entry name" value="Acyl-CoA N-acyltransferases (Nat)"/>
    <property type="match status" value="1"/>
</dbReference>
<evidence type="ECO:0000313" key="3">
    <source>
        <dbReference type="Proteomes" id="UP000214646"/>
    </source>
</evidence>